<dbReference type="Proteomes" id="UP001432251">
    <property type="component" value="Chromosome"/>
</dbReference>
<keyword evidence="2" id="KW-1185">Reference proteome</keyword>
<dbReference type="EMBL" id="CP146022">
    <property type="protein sequence ID" value="WWQ62478.1"/>
    <property type="molecule type" value="Genomic_DNA"/>
</dbReference>
<proteinExistence type="predicted"/>
<accession>A0ACD5A641</accession>
<evidence type="ECO:0000313" key="2">
    <source>
        <dbReference type="Proteomes" id="UP001432251"/>
    </source>
</evidence>
<sequence length="334" mass="34376">MSQQIRAAAGGHSRILGIGGYRPRTVVSNDEMCARVDSSPQWIESRSGIRERRFAQPDETLAVMAVAAAGKALAHAGAVPDQVDLVLVASMSNLVQTPPLSVRVAEALGARNAAGVDVSAACAGFCHALAIASDAVSAGSARHVLVIGTERMTDIVDPLDRSVSVLFADGAGAAVVGPSPTPGIGPVVRGAAGRYEQALSMSASWDAFAADPDPRRRPWMRMDGRRVFRWAMEEVAPQARLALTAAGVEPAGLDVFVPHQANLRMIELMAERLGLGAGTAIARDVVRSGNTSAASVPLALEALLTAGTASTGDTALLMGFGAGLNFAGQVVALP</sequence>
<organism evidence="1 2">
    <name type="scientific">Streptomyces citrinus</name>
    <dbReference type="NCBI Taxonomy" id="3118173"/>
    <lineage>
        <taxon>Bacteria</taxon>
        <taxon>Bacillati</taxon>
        <taxon>Actinomycetota</taxon>
        <taxon>Actinomycetes</taxon>
        <taxon>Kitasatosporales</taxon>
        <taxon>Streptomycetaceae</taxon>
        <taxon>Streptomyces</taxon>
    </lineage>
</organism>
<keyword evidence="1" id="KW-0012">Acyltransferase</keyword>
<keyword evidence="1" id="KW-0808">Transferase</keyword>
<reference evidence="1" key="1">
    <citation type="journal article" date="2025" name="Int. J. Syst. Evol. Microbiol.">
        <title>Streptomyces citrinus sp. nov., with yellow diffusible pigment.</title>
        <authorList>
            <person name="He Y."/>
            <person name="Yang E."/>
            <person name="Xu J."/>
            <person name="Sun Y."/>
            <person name="Sun L."/>
        </authorList>
    </citation>
    <scope>NUCLEOTIDE SEQUENCE</scope>
    <source>
        <strain evidence="1">Q6</strain>
    </source>
</reference>
<protein>
    <submittedName>
        <fullName evidence="1">Beta-ketoacyl-ACP synthase 3</fullName>
        <ecNumber evidence="1">2.3.1.180</ecNumber>
    </submittedName>
</protein>
<name>A0ACD5A641_9ACTN</name>
<gene>
    <name evidence="1" type="ORF">V2W30_03245</name>
</gene>
<dbReference type="EC" id="2.3.1.180" evidence="1"/>
<evidence type="ECO:0000313" key="1">
    <source>
        <dbReference type="EMBL" id="WWQ62478.1"/>
    </source>
</evidence>